<keyword evidence="1" id="KW-0805">Transcription regulation</keyword>
<keyword evidence="3" id="KW-0804">Transcription</keyword>
<proteinExistence type="predicted"/>
<dbReference type="InterPro" id="IPR000792">
    <property type="entry name" value="Tscrpt_reg_LuxR_C"/>
</dbReference>
<dbReference type="EMBL" id="WJNH01000005">
    <property type="protein sequence ID" value="MRG86525.1"/>
    <property type="molecule type" value="Genomic_DNA"/>
</dbReference>
<dbReference type="SMART" id="SM00421">
    <property type="entry name" value="HTH_LUXR"/>
    <property type="match status" value="1"/>
</dbReference>
<dbReference type="Gene3D" id="1.10.10.10">
    <property type="entry name" value="Winged helix-like DNA-binding domain superfamily/Winged helix DNA-binding domain"/>
    <property type="match status" value="1"/>
</dbReference>
<name>A0A6G1X6J3_9BACI</name>
<dbReference type="Proteomes" id="UP000480185">
    <property type="component" value="Unassembled WGS sequence"/>
</dbReference>
<evidence type="ECO:0000256" key="1">
    <source>
        <dbReference type="ARBA" id="ARBA00023015"/>
    </source>
</evidence>
<evidence type="ECO:0000256" key="2">
    <source>
        <dbReference type="ARBA" id="ARBA00023125"/>
    </source>
</evidence>
<evidence type="ECO:0000313" key="6">
    <source>
        <dbReference type="Proteomes" id="UP000480185"/>
    </source>
</evidence>
<dbReference type="AlphaFoldDB" id="A0A6G1X6J3"/>
<feature type="domain" description="HTH luxR-type" evidence="4">
    <location>
        <begin position="432"/>
        <end position="497"/>
    </location>
</feature>
<dbReference type="GO" id="GO:0003677">
    <property type="term" value="F:DNA binding"/>
    <property type="evidence" value="ECO:0007669"/>
    <property type="project" value="UniProtKB-KW"/>
</dbReference>
<reference evidence="5 6" key="1">
    <citation type="submission" date="2019-11" db="EMBL/GenBank/DDBJ databases">
        <authorList>
            <person name="Li J."/>
        </authorList>
    </citation>
    <scope>NUCLEOTIDE SEQUENCE [LARGE SCALE GENOMIC DNA]</scope>
    <source>
        <strain evidence="5 6">J4</strain>
    </source>
</reference>
<dbReference type="SUPFAM" id="SSF46894">
    <property type="entry name" value="C-terminal effector domain of the bipartite response regulators"/>
    <property type="match status" value="1"/>
</dbReference>
<evidence type="ECO:0000256" key="3">
    <source>
        <dbReference type="ARBA" id="ARBA00023163"/>
    </source>
</evidence>
<dbReference type="InterPro" id="IPR016032">
    <property type="entry name" value="Sig_transdc_resp-reg_C-effctor"/>
</dbReference>
<dbReference type="RefSeq" id="WP_153728437.1">
    <property type="nucleotide sequence ID" value="NZ_WJNH01000005.1"/>
</dbReference>
<dbReference type="PANTHER" id="PTHR44688">
    <property type="entry name" value="DNA-BINDING TRANSCRIPTIONAL ACTIVATOR DEVR_DOSR"/>
    <property type="match status" value="1"/>
</dbReference>
<organism evidence="5 6">
    <name type="scientific">Salinibacillus xinjiangensis</name>
    <dbReference type="NCBI Taxonomy" id="1229268"/>
    <lineage>
        <taxon>Bacteria</taxon>
        <taxon>Bacillati</taxon>
        <taxon>Bacillota</taxon>
        <taxon>Bacilli</taxon>
        <taxon>Bacillales</taxon>
        <taxon>Bacillaceae</taxon>
        <taxon>Salinibacillus</taxon>
    </lineage>
</organism>
<evidence type="ECO:0000313" key="5">
    <source>
        <dbReference type="EMBL" id="MRG86525.1"/>
    </source>
</evidence>
<dbReference type="PRINTS" id="PR00038">
    <property type="entry name" value="HTHLUXR"/>
</dbReference>
<dbReference type="PANTHER" id="PTHR44688:SF16">
    <property type="entry name" value="DNA-BINDING TRANSCRIPTIONAL ACTIVATOR DEVR_DOSR"/>
    <property type="match status" value="1"/>
</dbReference>
<comment type="caution">
    <text evidence="5">The sequence shown here is derived from an EMBL/GenBank/DDBJ whole genome shotgun (WGS) entry which is preliminary data.</text>
</comment>
<sequence length="499" mass="57330">MSNTLHNQMDEIFNNGFEIIRTHKQAIIDEWNTILLHLRKAGKSSGKSVEDTITYLSEFFFNSSNDNKRNVKSLTSNSTIQTNPFIMTLLENAVHKVIQANHRYSYHEHQAIQYLFSNISEQILTSSDQHRFEIEHFLKHLVTSQQLPIEWAAKVHGNRNQYTVEKWFHQDDDEMLFNYLPIEQNSIYSLTEAILKQLPKKEQQCLNVIPIPYQDYTLLICITQKESSHIVSFLTYSLQIFQDGLHSIKDANEKQKWKDSVIMFNETIMRAQTYSEAVEYITAGFVRYLPFERCALFSYSLNEQMGFGLFGHQLDNSAIQNITEDIQNLPIIQNNLQILQLFGQNMNYLQPVYIEDAMMGFPKEYVEQFELNSVVVAPIFTTSTSKLLGAAILDQGPGQSFEISEKTFSALIKFGQSAGEILAKYDKPHLEQPKPSLSLSPREIEVLKLMAEGASTSEAADELNLSEYTVRDYVSAIMQKMKARNRTEAVARAIREGLI</sequence>
<dbReference type="OrthoDB" id="2825042at2"/>
<evidence type="ECO:0000259" key="4">
    <source>
        <dbReference type="PROSITE" id="PS50043"/>
    </source>
</evidence>
<dbReference type="Pfam" id="PF00196">
    <property type="entry name" value="GerE"/>
    <property type="match status" value="1"/>
</dbReference>
<keyword evidence="6" id="KW-1185">Reference proteome</keyword>
<dbReference type="GO" id="GO:0006355">
    <property type="term" value="P:regulation of DNA-templated transcription"/>
    <property type="evidence" value="ECO:0007669"/>
    <property type="project" value="InterPro"/>
</dbReference>
<keyword evidence="2 5" id="KW-0238">DNA-binding</keyword>
<dbReference type="CDD" id="cd06170">
    <property type="entry name" value="LuxR_C_like"/>
    <property type="match status" value="1"/>
</dbReference>
<gene>
    <name evidence="5" type="ORF">GH754_09300</name>
</gene>
<dbReference type="PROSITE" id="PS50043">
    <property type="entry name" value="HTH_LUXR_2"/>
    <property type="match status" value="1"/>
</dbReference>
<dbReference type="InterPro" id="IPR036388">
    <property type="entry name" value="WH-like_DNA-bd_sf"/>
</dbReference>
<accession>A0A6G1X6J3</accession>
<protein>
    <submittedName>
        <fullName evidence="5">DNA-binding response regulator</fullName>
    </submittedName>
</protein>